<comment type="similarity">
    <text evidence="1 7">Belongs to the AB hydrolase superfamily. Lipase family.</text>
</comment>
<evidence type="ECO:0000313" key="12">
    <source>
        <dbReference type="EMBL" id="CAF3745146.1"/>
    </source>
</evidence>
<feature type="domain" description="Partial AB-hydrolase lipase" evidence="10">
    <location>
        <begin position="39"/>
        <end position="108"/>
    </location>
</feature>
<feature type="signal peptide" evidence="9">
    <location>
        <begin position="1"/>
        <end position="22"/>
    </location>
</feature>
<comment type="caution">
    <text evidence="12">The sequence shown here is derived from an EMBL/GenBank/DDBJ whole genome shotgun (WGS) entry which is preliminary data.</text>
</comment>
<dbReference type="InterPro" id="IPR025483">
    <property type="entry name" value="Lipase_euk"/>
</dbReference>
<evidence type="ECO:0000256" key="8">
    <source>
        <dbReference type="PIRSR" id="PIRSR000862-1"/>
    </source>
</evidence>
<evidence type="ECO:0000256" key="7">
    <source>
        <dbReference type="PIRNR" id="PIRNR000862"/>
    </source>
</evidence>
<dbReference type="AlphaFoldDB" id="A0A818XWA2"/>
<gene>
    <name evidence="11" type="ORF">OVN521_LOCUS715</name>
    <name evidence="12" type="ORF">UXM345_LOCUS1672</name>
</gene>
<dbReference type="PIRSF" id="PIRSF000862">
    <property type="entry name" value="Steryl_ester_lip"/>
    <property type="match status" value="1"/>
</dbReference>
<evidence type="ECO:0000313" key="13">
    <source>
        <dbReference type="Proteomes" id="UP000663842"/>
    </source>
</evidence>
<keyword evidence="4 7" id="KW-0442">Lipid degradation</keyword>
<evidence type="ECO:0000256" key="5">
    <source>
        <dbReference type="ARBA" id="ARBA00023098"/>
    </source>
</evidence>
<dbReference type="Proteomes" id="UP000663842">
    <property type="component" value="Unassembled WGS sequence"/>
</dbReference>
<dbReference type="GO" id="GO:0016042">
    <property type="term" value="P:lipid catabolic process"/>
    <property type="evidence" value="ECO:0007669"/>
    <property type="project" value="UniProtKB-KW"/>
</dbReference>
<dbReference type="PANTHER" id="PTHR11005">
    <property type="entry name" value="LYSOSOMAL ACID LIPASE-RELATED"/>
    <property type="match status" value="1"/>
</dbReference>
<feature type="active site" description="Nucleophile" evidence="8">
    <location>
        <position position="184"/>
    </location>
</feature>
<accession>A0A818XWA2</accession>
<evidence type="ECO:0000259" key="10">
    <source>
        <dbReference type="Pfam" id="PF04083"/>
    </source>
</evidence>
<keyword evidence="5" id="KW-0443">Lipid metabolism</keyword>
<reference evidence="12" key="1">
    <citation type="submission" date="2021-02" db="EMBL/GenBank/DDBJ databases">
        <authorList>
            <person name="Nowell W R."/>
        </authorList>
    </citation>
    <scope>NUCLEOTIDE SEQUENCE</scope>
</reference>
<keyword evidence="14" id="KW-1185">Reference proteome</keyword>
<evidence type="ECO:0000313" key="14">
    <source>
        <dbReference type="Proteomes" id="UP000663866"/>
    </source>
</evidence>
<feature type="chain" id="PRO_5035617014" description="Lipase" evidence="9">
    <location>
        <begin position="23"/>
        <end position="419"/>
    </location>
</feature>
<dbReference type="FunFam" id="3.40.50.1820:FF:000021">
    <property type="entry name" value="Lipase"/>
    <property type="match status" value="1"/>
</dbReference>
<sequence>MQILLFYLGLSILLLLIAVCSSAPLSTPQKHDPDCDLNITQLIQSKGYPCEEHKVLTKDGYILGVFRISHGRNSSSSSSSSSSTAVTRRPVLLQHGLLDTATTWVMNLPNQSLGYILADTGYDVWLGNMRGNHFSRAHTKYDPDHDNEFWDFSWDDMARDDLPSMISYILNVTKHTQIGYVGHSQGTLIAFAQFGHIDSNLQNNISFWAALAPVAHLGHIKSPIKYLAPAAVVKDIERYWHLLFGSDEFLPSSYILTWLGTYACAEIIVERAVCENILFILCGPETKNMNDSRIPVYLAHEPGGTSVKNMVHYAQSIRSNLFQSYDYGSPKDNELHYNQTTPPMYSIRPIKIPTAIFWSGDDWLADPVDVSYIFDNLQSLVYEKYITDYNHLDFVWSISANKIIYTDLIDQMQKYHPPN</sequence>
<dbReference type="EMBL" id="CAJOBG010000041">
    <property type="protein sequence ID" value="CAF3743639.1"/>
    <property type="molecule type" value="Genomic_DNA"/>
</dbReference>
<evidence type="ECO:0000256" key="4">
    <source>
        <dbReference type="ARBA" id="ARBA00022963"/>
    </source>
</evidence>
<dbReference type="Pfam" id="PF04083">
    <property type="entry name" value="Abhydro_lipase"/>
    <property type="match status" value="1"/>
</dbReference>
<organism evidence="12 13">
    <name type="scientific">Rotaria magnacalcarata</name>
    <dbReference type="NCBI Taxonomy" id="392030"/>
    <lineage>
        <taxon>Eukaryota</taxon>
        <taxon>Metazoa</taxon>
        <taxon>Spiralia</taxon>
        <taxon>Gnathifera</taxon>
        <taxon>Rotifera</taxon>
        <taxon>Eurotatoria</taxon>
        <taxon>Bdelloidea</taxon>
        <taxon>Philodinida</taxon>
        <taxon>Philodinidae</taxon>
        <taxon>Rotaria</taxon>
    </lineage>
</organism>
<protein>
    <recommendedName>
        <fullName evidence="7">Lipase</fullName>
    </recommendedName>
</protein>
<dbReference type="EMBL" id="CAJOBF010000095">
    <property type="protein sequence ID" value="CAF3745146.1"/>
    <property type="molecule type" value="Genomic_DNA"/>
</dbReference>
<keyword evidence="2 9" id="KW-0732">Signal</keyword>
<dbReference type="InterPro" id="IPR006693">
    <property type="entry name" value="AB_hydrolase_lipase"/>
</dbReference>
<feature type="active site" description="Charge relay system" evidence="8">
    <location>
        <position position="362"/>
    </location>
</feature>
<proteinExistence type="inferred from homology"/>
<dbReference type="GO" id="GO:0016788">
    <property type="term" value="F:hydrolase activity, acting on ester bonds"/>
    <property type="evidence" value="ECO:0007669"/>
    <property type="project" value="InterPro"/>
</dbReference>
<evidence type="ECO:0000256" key="3">
    <source>
        <dbReference type="ARBA" id="ARBA00022801"/>
    </source>
</evidence>
<evidence type="ECO:0000256" key="9">
    <source>
        <dbReference type="SAM" id="SignalP"/>
    </source>
</evidence>
<evidence type="ECO:0000256" key="2">
    <source>
        <dbReference type="ARBA" id="ARBA00022729"/>
    </source>
</evidence>
<evidence type="ECO:0000256" key="6">
    <source>
        <dbReference type="ARBA" id="ARBA00023180"/>
    </source>
</evidence>
<evidence type="ECO:0000313" key="11">
    <source>
        <dbReference type="EMBL" id="CAF3743639.1"/>
    </source>
</evidence>
<dbReference type="SUPFAM" id="SSF53474">
    <property type="entry name" value="alpha/beta-Hydrolases"/>
    <property type="match status" value="1"/>
</dbReference>
<keyword evidence="6" id="KW-0325">Glycoprotein</keyword>
<keyword evidence="3 7" id="KW-0378">Hydrolase</keyword>
<dbReference type="InterPro" id="IPR029058">
    <property type="entry name" value="AB_hydrolase_fold"/>
</dbReference>
<evidence type="ECO:0000256" key="1">
    <source>
        <dbReference type="ARBA" id="ARBA00010701"/>
    </source>
</evidence>
<name>A0A818XWA2_9BILA</name>
<dbReference type="Proteomes" id="UP000663866">
    <property type="component" value="Unassembled WGS sequence"/>
</dbReference>
<dbReference type="Gene3D" id="3.40.50.1820">
    <property type="entry name" value="alpha/beta hydrolase"/>
    <property type="match status" value="1"/>
</dbReference>
<feature type="active site" description="Charge relay system" evidence="8">
    <location>
        <position position="391"/>
    </location>
</feature>